<dbReference type="InterPro" id="IPR000571">
    <property type="entry name" value="Znf_CCCH"/>
</dbReference>
<dbReference type="EMBL" id="BLLK01000038">
    <property type="protein sequence ID" value="GFH49717.1"/>
    <property type="molecule type" value="Genomic_DNA"/>
</dbReference>
<organism evidence="3 4">
    <name type="scientific">Chaetoceros tenuissimus</name>
    <dbReference type="NCBI Taxonomy" id="426638"/>
    <lineage>
        <taxon>Eukaryota</taxon>
        <taxon>Sar</taxon>
        <taxon>Stramenopiles</taxon>
        <taxon>Ochrophyta</taxon>
        <taxon>Bacillariophyta</taxon>
        <taxon>Coscinodiscophyceae</taxon>
        <taxon>Chaetocerotophycidae</taxon>
        <taxon>Chaetocerotales</taxon>
        <taxon>Chaetocerotaceae</taxon>
        <taxon>Chaetoceros</taxon>
    </lineage>
</organism>
<dbReference type="Pfam" id="PF14608">
    <property type="entry name" value="zf-CCCH_2"/>
    <property type="match status" value="2"/>
</dbReference>
<dbReference type="Gene3D" id="4.10.1000.40">
    <property type="match status" value="1"/>
</dbReference>
<accession>A0AAD3CPL0</accession>
<dbReference type="GO" id="GO:0008270">
    <property type="term" value="F:zinc ion binding"/>
    <property type="evidence" value="ECO:0007669"/>
    <property type="project" value="UniProtKB-KW"/>
</dbReference>
<dbReference type="PROSITE" id="PS50103">
    <property type="entry name" value="ZF_C3H1"/>
    <property type="match status" value="1"/>
</dbReference>
<dbReference type="Proteomes" id="UP001054902">
    <property type="component" value="Unassembled WGS sequence"/>
</dbReference>
<dbReference type="AlphaFoldDB" id="A0AAD3CPL0"/>
<reference evidence="3 4" key="1">
    <citation type="journal article" date="2021" name="Sci. Rep.">
        <title>The genome of the diatom Chaetoceros tenuissimus carries an ancient integrated fragment of an extant virus.</title>
        <authorList>
            <person name="Hongo Y."/>
            <person name="Kimura K."/>
            <person name="Takaki Y."/>
            <person name="Yoshida Y."/>
            <person name="Baba S."/>
            <person name="Kobayashi G."/>
            <person name="Nagasaki K."/>
            <person name="Hano T."/>
            <person name="Tomaru Y."/>
        </authorList>
    </citation>
    <scope>NUCLEOTIDE SEQUENCE [LARGE SCALE GENOMIC DNA]</scope>
    <source>
        <strain evidence="3 4">NIES-3715</strain>
    </source>
</reference>
<proteinExistence type="predicted"/>
<evidence type="ECO:0000313" key="3">
    <source>
        <dbReference type="EMBL" id="GFH49717.1"/>
    </source>
</evidence>
<feature type="domain" description="C3H1-type" evidence="2">
    <location>
        <begin position="53"/>
        <end position="81"/>
    </location>
</feature>
<comment type="caution">
    <text evidence="3">The sequence shown here is derived from an EMBL/GenBank/DDBJ whole genome shotgun (WGS) entry which is preliminary data.</text>
</comment>
<evidence type="ECO:0000256" key="1">
    <source>
        <dbReference type="PROSITE-ProRule" id="PRU00723"/>
    </source>
</evidence>
<keyword evidence="1" id="KW-0479">Metal-binding</keyword>
<keyword evidence="1" id="KW-0862">Zinc</keyword>
<feature type="zinc finger region" description="C3H1-type" evidence="1">
    <location>
        <begin position="53"/>
        <end position="81"/>
    </location>
</feature>
<keyword evidence="1" id="KW-0863">Zinc-finger</keyword>
<name>A0AAD3CPL0_9STRA</name>
<keyword evidence="4" id="KW-1185">Reference proteome</keyword>
<gene>
    <name evidence="3" type="ORF">CTEN210_06193</name>
</gene>
<evidence type="ECO:0000259" key="2">
    <source>
        <dbReference type="PROSITE" id="PS50103"/>
    </source>
</evidence>
<sequence length="285" mass="32016">MPRGSNYVNNNRGVSLQASKKNKTRMVECSYGAACTRTGCIYSHPPKTSKAFTQSNEPCMAYLAGICTFTTKTCRKRHPGDEESERLIAKYSSMNCRFGDSCMTNGCLYRHPSDEPVMEENIYSNNDYSYQGGNMNAPQDYQGYYHSNQQMQQPMAVNSDLQEKLRKHQEQQQYLLQLQQQQQSGGQDQTCEFAQQSYQYPSQQSSNFGASSDSRIPKANLMDAANWQYGGSTGGGVSNHSQQMTGAYSQAQNNNVPSNNEEYFQKQAEGVNVNAREFVPGNWGR</sequence>
<protein>
    <recommendedName>
        <fullName evidence="2">C3H1-type domain-containing protein</fullName>
    </recommendedName>
</protein>
<evidence type="ECO:0000313" key="4">
    <source>
        <dbReference type="Proteomes" id="UP001054902"/>
    </source>
</evidence>